<dbReference type="SUPFAM" id="SSF103481">
    <property type="entry name" value="Multidrug resistance efflux transporter EmrE"/>
    <property type="match status" value="2"/>
</dbReference>
<feature type="transmembrane region" description="Helical" evidence="6">
    <location>
        <begin position="148"/>
        <end position="171"/>
    </location>
</feature>
<feature type="transmembrane region" description="Helical" evidence="6">
    <location>
        <begin position="271"/>
        <end position="289"/>
    </location>
</feature>
<comment type="subcellular location">
    <subcellularLocation>
        <location evidence="1">Membrane</location>
        <topology evidence="1">Multi-pass membrane protein</topology>
    </subcellularLocation>
</comment>
<name>A0ABP7PGL2_9GAMM</name>
<sequence>MKAEVATAHALVLLATLLVAGSFIASARLASVLNPYSLTLLRFVCSVIILAPVVLMQPSLRARILPAMPRALIISFFFSAFFVCMFEALKTTTALNTAAIYTLVPLMTAIISRLVLGEKLAQSRVWIYLLGAAGACWVIFTGRQADVLSLSLNTGDLIFFGGAVLMACYAVSMKRLYRNDPMIVLVLGILLGGCFWMTIALLATGNTPDWQLLDRQAAWQMAYLVVGATIGTVYLFQRTIVVLGPSRVNAYIYLNPASVALLSIVVGDGPIPLMTLPGIAIAMLATILLQKRAQSAVPVSTPSRYTD</sequence>
<reference evidence="9" key="1">
    <citation type="journal article" date="2019" name="Int. J. Syst. Evol. Microbiol.">
        <title>The Global Catalogue of Microorganisms (GCM) 10K type strain sequencing project: providing services to taxonomists for standard genome sequencing and annotation.</title>
        <authorList>
            <consortium name="The Broad Institute Genomics Platform"/>
            <consortium name="The Broad Institute Genome Sequencing Center for Infectious Disease"/>
            <person name="Wu L."/>
            <person name="Ma J."/>
        </authorList>
    </citation>
    <scope>NUCLEOTIDE SEQUENCE [LARGE SCALE GENOMIC DNA]</scope>
    <source>
        <strain evidence="9">JCM 17555</strain>
    </source>
</reference>
<evidence type="ECO:0000256" key="3">
    <source>
        <dbReference type="ARBA" id="ARBA00022692"/>
    </source>
</evidence>
<feature type="transmembrane region" description="Helical" evidence="6">
    <location>
        <begin position="125"/>
        <end position="142"/>
    </location>
</feature>
<keyword evidence="3 6" id="KW-0812">Transmembrane</keyword>
<feature type="transmembrane region" description="Helical" evidence="6">
    <location>
        <begin position="248"/>
        <end position="265"/>
    </location>
</feature>
<dbReference type="Proteomes" id="UP001501337">
    <property type="component" value="Unassembled WGS sequence"/>
</dbReference>
<feature type="domain" description="EamA" evidence="7">
    <location>
        <begin position="9"/>
        <end position="139"/>
    </location>
</feature>
<evidence type="ECO:0000256" key="2">
    <source>
        <dbReference type="ARBA" id="ARBA00007362"/>
    </source>
</evidence>
<comment type="similarity">
    <text evidence="2">Belongs to the EamA transporter family.</text>
</comment>
<accession>A0ABP7PGL2</accession>
<evidence type="ECO:0000256" key="1">
    <source>
        <dbReference type="ARBA" id="ARBA00004141"/>
    </source>
</evidence>
<feature type="transmembrane region" description="Helical" evidence="6">
    <location>
        <begin position="67"/>
        <end position="89"/>
    </location>
</feature>
<dbReference type="PANTHER" id="PTHR32322">
    <property type="entry name" value="INNER MEMBRANE TRANSPORTER"/>
    <property type="match status" value="1"/>
</dbReference>
<keyword evidence="9" id="KW-1185">Reference proteome</keyword>
<dbReference type="EMBL" id="BAABBO010000010">
    <property type="protein sequence ID" value="GAA3965022.1"/>
    <property type="molecule type" value="Genomic_DNA"/>
</dbReference>
<keyword evidence="4 6" id="KW-1133">Transmembrane helix</keyword>
<feature type="transmembrane region" description="Helical" evidence="6">
    <location>
        <begin position="217"/>
        <end position="236"/>
    </location>
</feature>
<dbReference type="InterPro" id="IPR000620">
    <property type="entry name" value="EamA_dom"/>
</dbReference>
<evidence type="ECO:0000259" key="7">
    <source>
        <dbReference type="Pfam" id="PF00892"/>
    </source>
</evidence>
<proteinExistence type="inferred from homology"/>
<evidence type="ECO:0000256" key="5">
    <source>
        <dbReference type="ARBA" id="ARBA00023136"/>
    </source>
</evidence>
<dbReference type="InterPro" id="IPR037185">
    <property type="entry name" value="EmrE-like"/>
</dbReference>
<comment type="caution">
    <text evidence="8">The sequence shown here is derived from an EMBL/GenBank/DDBJ whole genome shotgun (WGS) entry which is preliminary data.</text>
</comment>
<feature type="transmembrane region" description="Helical" evidence="6">
    <location>
        <begin position="183"/>
        <end position="205"/>
    </location>
</feature>
<dbReference type="InterPro" id="IPR050638">
    <property type="entry name" value="AA-Vitamin_Transporters"/>
</dbReference>
<keyword evidence="5 6" id="KW-0472">Membrane</keyword>
<dbReference type="PANTHER" id="PTHR32322:SF2">
    <property type="entry name" value="EAMA DOMAIN-CONTAINING PROTEIN"/>
    <property type="match status" value="1"/>
</dbReference>
<feature type="transmembrane region" description="Helical" evidence="6">
    <location>
        <begin position="95"/>
        <end position="116"/>
    </location>
</feature>
<organism evidence="8 9">
    <name type="scientific">Allohahella marinimesophila</name>
    <dbReference type="NCBI Taxonomy" id="1054972"/>
    <lineage>
        <taxon>Bacteria</taxon>
        <taxon>Pseudomonadati</taxon>
        <taxon>Pseudomonadota</taxon>
        <taxon>Gammaproteobacteria</taxon>
        <taxon>Oceanospirillales</taxon>
        <taxon>Hahellaceae</taxon>
        <taxon>Allohahella</taxon>
    </lineage>
</organism>
<evidence type="ECO:0000313" key="9">
    <source>
        <dbReference type="Proteomes" id="UP001501337"/>
    </source>
</evidence>
<evidence type="ECO:0000256" key="6">
    <source>
        <dbReference type="SAM" id="Phobius"/>
    </source>
</evidence>
<gene>
    <name evidence="8" type="ORF">GCM10022278_23540</name>
</gene>
<evidence type="ECO:0000313" key="8">
    <source>
        <dbReference type="EMBL" id="GAA3965022.1"/>
    </source>
</evidence>
<dbReference type="RefSeq" id="WP_344806563.1">
    <property type="nucleotide sequence ID" value="NZ_BAABBO010000010.1"/>
</dbReference>
<feature type="domain" description="EamA" evidence="7">
    <location>
        <begin position="154"/>
        <end position="289"/>
    </location>
</feature>
<feature type="transmembrane region" description="Helical" evidence="6">
    <location>
        <begin position="36"/>
        <end position="55"/>
    </location>
</feature>
<evidence type="ECO:0000256" key="4">
    <source>
        <dbReference type="ARBA" id="ARBA00022989"/>
    </source>
</evidence>
<dbReference type="Pfam" id="PF00892">
    <property type="entry name" value="EamA"/>
    <property type="match status" value="2"/>
</dbReference>
<protein>
    <submittedName>
        <fullName evidence="8">DMT family transporter</fullName>
    </submittedName>
</protein>